<proteinExistence type="predicted"/>
<protein>
    <submittedName>
        <fullName evidence="5">4Fe-4S dicluster protein</fullName>
    </submittedName>
</protein>
<dbReference type="OrthoDB" id="9773828at2"/>
<accession>A0A2V3PXB9</accession>
<dbReference type="Proteomes" id="UP000247973">
    <property type="component" value="Unassembled WGS sequence"/>
</dbReference>
<evidence type="ECO:0000256" key="3">
    <source>
        <dbReference type="ARBA" id="ARBA00023014"/>
    </source>
</evidence>
<dbReference type="GO" id="GO:0051536">
    <property type="term" value="F:iron-sulfur cluster binding"/>
    <property type="evidence" value="ECO:0007669"/>
    <property type="project" value="UniProtKB-KW"/>
</dbReference>
<evidence type="ECO:0000256" key="1">
    <source>
        <dbReference type="ARBA" id="ARBA00022723"/>
    </source>
</evidence>
<reference evidence="5 6" key="1">
    <citation type="submission" date="2018-03" db="EMBL/GenBank/DDBJ databases">
        <title>Genomic Encyclopedia of Archaeal and Bacterial Type Strains, Phase II (KMG-II): from individual species to whole genera.</title>
        <authorList>
            <person name="Goeker M."/>
        </authorList>
    </citation>
    <scope>NUCLEOTIDE SEQUENCE [LARGE SCALE GENOMIC DNA]</scope>
    <source>
        <strain evidence="5 6">DSM 100214</strain>
    </source>
</reference>
<sequence length="262" mass="29645">MDELRNKAKEMFDKGEIDIFIGYEEGTRNPRPLFANNADETQKLVFNDKCTGNLAVYLTRKDLVKGKKVGISASYYALKSIAQLFVENQLKEENLKVFGLSSDGQIRTLNSLEEIKQYLKDTPPPPKVEDDELIKQIDAMSSAERWAFWSDELSKCFKCYACRAACPMCYCTKCIVEVNRPQWIQPWASTLGNMEWQINRVMHMAGRCSDCGSCGTACPIGIPIHLLTHKMSETVKANFGDPNDKGNVLSTFKPEDKESFIL</sequence>
<dbReference type="RefSeq" id="WP_110310212.1">
    <property type="nucleotide sequence ID" value="NZ_QICL01000007.1"/>
</dbReference>
<dbReference type="EMBL" id="QICL01000007">
    <property type="protein sequence ID" value="PXV65485.1"/>
    <property type="molecule type" value="Genomic_DNA"/>
</dbReference>
<keyword evidence="6" id="KW-1185">Reference proteome</keyword>
<dbReference type="AlphaFoldDB" id="A0A2V3PXB9"/>
<name>A0A2V3PXB9_9BACT</name>
<dbReference type="GO" id="GO:0046872">
    <property type="term" value="F:metal ion binding"/>
    <property type="evidence" value="ECO:0007669"/>
    <property type="project" value="UniProtKB-KW"/>
</dbReference>
<feature type="domain" description="4Fe-4S ferredoxin-type" evidence="4">
    <location>
        <begin position="199"/>
        <end position="229"/>
    </location>
</feature>
<dbReference type="Gene3D" id="1.10.1060.10">
    <property type="entry name" value="Alpha-helical ferredoxin"/>
    <property type="match status" value="1"/>
</dbReference>
<dbReference type="InterPro" id="IPR009051">
    <property type="entry name" value="Helical_ferredxn"/>
</dbReference>
<evidence type="ECO:0000313" key="5">
    <source>
        <dbReference type="EMBL" id="PXV65485.1"/>
    </source>
</evidence>
<dbReference type="Pfam" id="PF13183">
    <property type="entry name" value="Fer4_8"/>
    <property type="match status" value="1"/>
</dbReference>
<dbReference type="SUPFAM" id="SSF46548">
    <property type="entry name" value="alpha-helical ferredoxin"/>
    <property type="match status" value="1"/>
</dbReference>
<dbReference type="PROSITE" id="PS00198">
    <property type="entry name" value="4FE4S_FER_1"/>
    <property type="match status" value="1"/>
</dbReference>
<dbReference type="InterPro" id="IPR017900">
    <property type="entry name" value="4Fe4S_Fe_S_CS"/>
</dbReference>
<dbReference type="InterPro" id="IPR017896">
    <property type="entry name" value="4Fe4S_Fe-S-bd"/>
</dbReference>
<keyword evidence="1" id="KW-0479">Metal-binding</keyword>
<dbReference type="PROSITE" id="PS51379">
    <property type="entry name" value="4FE4S_FER_2"/>
    <property type="match status" value="1"/>
</dbReference>
<evidence type="ECO:0000259" key="4">
    <source>
        <dbReference type="PROSITE" id="PS51379"/>
    </source>
</evidence>
<keyword evidence="3" id="KW-0411">Iron-sulfur</keyword>
<evidence type="ECO:0000313" key="6">
    <source>
        <dbReference type="Proteomes" id="UP000247973"/>
    </source>
</evidence>
<keyword evidence="2" id="KW-0408">Iron</keyword>
<gene>
    <name evidence="5" type="ORF">CLV62_10777</name>
</gene>
<comment type="caution">
    <text evidence="5">The sequence shown here is derived from an EMBL/GenBank/DDBJ whole genome shotgun (WGS) entry which is preliminary data.</text>
</comment>
<evidence type="ECO:0000256" key="2">
    <source>
        <dbReference type="ARBA" id="ARBA00023004"/>
    </source>
</evidence>
<organism evidence="5 6">
    <name type="scientific">Dysgonomonas alginatilytica</name>
    <dbReference type="NCBI Taxonomy" id="1605892"/>
    <lineage>
        <taxon>Bacteria</taxon>
        <taxon>Pseudomonadati</taxon>
        <taxon>Bacteroidota</taxon>
        <taxon>Bacteroidia</taxon>
        <taxon>Bacteroidales</taxon>
        <taxon>Dysgonomonadaceae</taxon>
        <taxon>Dysgonomonas</taxon>
    </lineage>
</organism>